<accession>A0A3N2AU62</accession>
<dbReference type="InterPro" id="IPR000836">
    <property type="entry name" value="PRTase_dom"/>
</dbReference>
<feature type="domain" description="Phosphoribosyltransferase" evidence="3">
    <location>
        <begin position="151"/>
        <end position="217"/>
    </location>
</feature>
<keyword evidence="4" id="KW-0808">Transferase</keyword>
<keyword evidence="5" id="KW-1185">Reference proteome</keyword>
<comment type="caution">
    <text evidence="4">The sequence shown here is derived from an EMBL/GenBank/DDBJ whole genome shotgun (WGS) entry which is preliminary data.</text>
</comment>
<dbReference type="Pfam" id="PF00156">
    <property type="entry name" value="Pribosyltran"/>
    <property type="match status" value="1"/>
</dbReference>
<dbReference type="AlphaFoldDB" id="A0A3N2AU62"/>
<reference evidence="4 5" key="1">
    <citation type="submission" date="2018-11" db="EMBL/GenBank/DDBJ databases">
        <title>Sequencing the genomes of 1000 actinobacteria strains.</title>
        <authorList>
            <person name="Klenk H.-P."/>
        </authorList>
    </citation>
    <scope>NUCLEOTIDE SEQUENCE [LARGE SCALE GENOMIC DNA]</scope>
    <source>
        <strain evidence="4 5">DSM 9580</strain>
    </source>
</reference>
<proteinExistence type="inferred from homology"/>
<evidence type="ECO:0000259" key="3">
    <source>
        <dbReference type="Pfam" id="PF00156"/>
    </source>
</evidence>
<keyword evidence="2" id="KW-0812">Transmembrane</keyword>
<keyword evidence="4" id="KW-0328">Glycosyltransferase</keyword>
<dbReference type="RefSeq" id="WP_211333847.1">
    <property type="nucleotide sequence ID" value="NZ_RKHJ01000001.1"/>
</dbReference>
<name>A0A3N2AU62_9MICO</name>
<protein>
    <submittedName>
        <fullName evidence="4">Putative amidophosphoribosyltransferase</fullName>
    </submittedName>
</protein>
<dbReference type="Proteomes" id="UP000275456">
    <property type="component" value="Unassembled WGS sequence"/>
</dbReference>
<dbReference type="SUPFAM" id="SSF53271">
    <property type="entry name" value="PRTase-like"/>
    <property type="match status" value="1"/>
</dbReference>
<dbReference type="GO" id="GO:0016757">
    <property type="term" value="F:glycosyltransferase activity"/>
    <property type="evidence" value="ECO:0007669"/>
    <property type="project" value="UniProtKB-KW"/>
</dbReference>
<dbReference type="InterPro" id="IPR051910">
    <property type="entry name" value="ComF/GntX_DNA_util-trans"/>
</dbReference>
<dbReference type="PANTHER" id="PTHR47505">
    <property type="entry name" value="DNA UTILIZATION PROTEIN YHGH"/>
    <property type="match status" value="1"/>
</dbReference>
<evidence type="ECO:0000256" key="2">
    <source>
        <dbReference type="SAM" id="Phobius"/>
    </source>
</evidence>
<organism evidence="4 5">
    <name type="scientific">Agrococcus jenensis</name>
    <dbReference type="NCBI Taxonomy" id="46353"/>
    <lineage>
        <taxon>Bacteria</taxon>
        <taxon>Bacillati</taxon>
        <taxon>Actinomycetota</taxon>
        <taxon>Actinomycetes</taxon>
        <taxon>Micrococcales</taxon>
        <taxon>Microbacteriaceae</taxon>
        <taxon>Agrococcus</taxon>
    </lineage>
</organism>
<dbReference type="PANTHER" id="PTHR47505:SF1">
    <property type="entry name" value="DNA UTILIZATION PROTEIN YHGH"/>
    <property type="match status" value="1"/>
</dbReference>
<dbReference type="Gene3D" id="3.40.50.2020">
    <property type="match status" value="1"/>
</dbReference>
<dbReference type="EMBL" id="RKHJ01000001">
    <property type="protein sequence ID" value="ROR66302.1"/>
    <property type="molecule type" value="Genomic_DNA"/>
</dbReference>
<sequence>MRMQARAAAGRGSIAAALREAASVLWPVACAGCGAVDVAVCGACSAALRGGPLREALDGVPLLAAAPYEGPVRELVAACKERGGRAEARALGAGLVLAIAAAPAGALVRVPSSRAGMRRRGFDPVVLVLRAAGLRATPLRRIRGGGAQKQRSAEARRVAAVGSLALPSSAARRLEGRAVVVVDDVVTSGSTAREAVRALRAAGCRPVAIVAVARTPKRVPGR</sequence>
<keyword evidence="2" id="KW-1133">Transmembrane helix</keyword>
<dbReference type="InterPro" id="IPR029057">
    <property type="entry name" value="PRTase-like"/>
</dbReference>
<feature type="transmembrane region" description="Helical" evidence="2">
    <location>
        <begin position="90"/>
        <end position="110"/>
    </location>
</feature>
<gene>
    <name evidence="4" type="ORF">EDD26_1684</name>
</gene>
<comment type="similarity">
    <text evidence="1">Belongs to the ComF/GntX family.</text>
</comment>
<keyword evidence="2" id="KW-0472">Membrane</keyword>
<evidence type="ECO:0000313" key="4">
    <source>
        <dbReference type="EMBL" id="ROR66302.1"/>
    </source>
</evidence>
<evidence type="ECO:0000313" key="5">
    <source>
        <dbReference type="Proteomes" id="UP000275456"/>
    </source>
</evidence>
<evidence type="ECO:0000256" key="1">
    <source>
        <dbReference type="ARBA" id="ARBA00008007"/>
    </source>
</evidence>